<sequence>MPVKKILYVDLDNTLVHFQTGIDKISRELFERHENDLDEVPGIFALMEPLDGALDAYRLLATKFDTYILSTAPWKNPTAWHDKLEWVQKHFGFESDSVAYKRLILSHHKNLNRGDFLVDDRHANGAAQFEGEWIQFGSARFSDWDAVTEYLLPLA</sequence>
<protein>
    <submittedName>
        <fullName evidence="2">Uncharacterized protein</fullName>
    </submittedName>
</protein>
<dbReference type="EMBL" id="VCQU01000008">
    <property type="protein sequence ID" value="NMN97837.1"/>
    <property type="molecule type" value="Genomic_DNA"/>
</dbReference>
<dbReference type="AlphaFoldDB" id="A0A848KQE5"/>
<gene>
    <name evidence="2" type="ORF">FGL95_22625</name>
</gene>
<dbReference type="GO" id="GO:0008253">
    <property type="term" value="F:5'-nucleotidase activity"/>
    <property type="evidence" value="ECO:0007669"/>
    <property type="project" value="InterPro"/>
</dbReference>
<proteinExistence type="inferred from homology"/>
<dbReference type="Gene3D" id="3.40.50.1000">
    <property type="entry name" value="HAD superfamily/HAD-like"/>
    <property type="match status" value="1"/>
</dbReference>
<dbReference type="Pfam" id="PF06941">
    <property type="entry name" value="NT5C"/>
    <property type="match status" value="1"/>
</dbReference>
<dbReference type="RefSeq" id="WP_169591071.1">
    <property type="nucleotide sequence ID" value="NZ_VCQU01000008.1"/>
</dbReference>
<dbReference type="SFLD" id="SFLDS00003">
    <property type="entry name" value="Haloacid_Dehalogenase"/>
    <property type="match status" value="1"/>
</dbReference>
<keyword evidence="3" id="KW-1185">Reference proteome</keyword>
<reference evidence="2 3" key="1">
    <citation type="submission" date="2019-05" db="EMBL/GenBank/DDBJ databases">
        <authorList>
            <person name="Lee S.D."/>
        </authorList>
    </citation>
    <scope>NUCLEOTIDE SEQUENCE [LARGE SCALE GENOMIC DNA]</scope>
    <source>
        <strain evidence="2 3">YC2-7</strain>
    </source>
</reference>
<dbReference type="InterPro" id="IPR023214">
    <property type="entry name" value="HAD_sf"/>
</dbReference>
<dbReference type="SUPFAM" id="SSF56784">
    <property type="entry name" value="HAD-like"/>
    <property type="match status" value="1"/>
</dbReference>
<reference evidence="2 3" key="2">
    <citation type="submission" date="2020-06" db="EMBL/GenBank/DDBJ databases">
        <title>Antribacter stalactiti gen. nov., sp. nov., a new member of the family Nacardiaceae isolated from a cave.</title>
        <authorList>
            <person name="Kim I.S."/>
        </authorList>
    </citation>
    <scope>NUCLEOTIDE SEQUENCE [LARGE SCALE GENOMIC DNA]</scope>
    <source>
        <strain evidence="2 3">YC2-7</strain>
    </source>
</reference>
<evidence type="ECO:0000256" key="1">
    <source>
        <dbReference type="ARBA" id="ARBA00009589"/>
    </source>
</evidence>
<name>A0A848KQE5_9NOCA</name>
<dbReference type="InterPro" id="IPR036412">
    <property type="entry name" value="HAD-like_sf"/>
</dbReference>
<accession>A0A848KQE5</accession>
<dbReference type="Proteomes" id="UP000535543">
    <property type="component" value="Unassembled WGS sequence"/>
</dbReference>
<dbReference type="InterPro" id="IPR010708">
    <property type="entry name" value="5'(3')-deoxyribonucleotidase"/>
</dbReference>
<comment type="similarity">
    <text evidence="1">Belongs to the 5'(3')-deoxyribonucleotidase family.</text>
</comment>
<dbReference type="PANTHER" id="PTHR16504:SF4">
    <property type="entry name" value="5'(3')-DEOXYRIBONUCLEOTIDASE"/>
    <property type="match status" value="1"/>
</dbReference>
<dbReference type="SFLD" id="SFLDG01126">
    <property type="entry name" value="C1.2:_Nucleotidase_Like"/>
    <property type="match status" value="1"/>
</dbReference>
<dbReference type="PANTHER" id="PTHR16504">
    <property type="entry name" value="5'(3')-DEOXYRIBONUCLEOTIDASE"/>
    <property type="match status" value="1"/>
</dbReference>
<comment type="caution">
    <text evidence="2">The sequence shown here is derived from an EMBL/GenBank/DDBJ whole genome shotgun (WGS) entry which is preliminary data.</text>
</comment>
<organism evidence="2 3">
    <name type="scientific">Antrihabitans stalactiti</name>
    <dbReference type="NCBI Taxonomy" id="2584121"/>
    <lineage>
        <taxon>Bacteria</taxon>
        <taxon>Bacillati</taxon>
        <taxon>Actinomycetota</taxon>
        <taxon>Actinomycetes</taxon>
        <taxon>Mycobacteriales</taxon>
        <taxon>Nocardiaceae</taxon>
        <taxon>Antrihabitans</taxon>
    </lineage>
</organism>
<evidence type="ECO:0000313" key="2">
    <source>
        <dbReference type="EMBL" id="NMN97837.1"/>
    </source>
</evidence>
<dbReference type="SFLD" id="SFLDG01145">
    <property type="entry name" value="C1.2.1"/>
    <property type="match status" value="1"/>
</dbReference>
<evidence type="ECO:0000313" key="3">
    <source>
        <dbReference type="Proteomes" id="UP000535543"/>
    </source>
</evidence>
<dbReference type="GO" id="GO:0009223">
    <property type="term" value="P:pyrimidine deoxyribonucleotide catabolic process"/>
    <property type="evidence" value="ECO:0007669"/>
    <property type="project" value="TreeGrafter"/>
</dbReference>